<evidence type="ECO:0000313" key="2">
    <source>
        <dbReference type="Proteomes" id="UP000199474"/>
    </source>
</evidence>
<dbReference type="Gene3D" id="3.40.50.300">
    <property type="entry name" value="P-loop containing nucleotide triphosphate hydrolases"/>
    <property type="match status" value="1"/>
</dbReference>
<name>A0A1I1SBR4_9BACI</name>
<dbReference type="OrthoDB" id="193997at2"/>
<dbReference type="SUPFAM" id="SSF52540">
    <property type="entry name" value="P-loop containing nucleoside triphosphate hydrolases"/>
    <property type="match status" value="1"/>
</dbReference>
<proteinExistence type="predicted"/>
<dbReference type="Proteomes" id="UP000199474">
    <property type="component" value="Unassembled WGS sequence"/>
</dbReference>
<organism evidence="1 2">
    <name type="scientific">Lentibacillus persicus</name>
    <dbReference type="NCBI Taxonomy" id="640948"/>
    <lineage>
        <taxon>Bacteria</taxon>
        <taxon>Bacillati</taxon>
        <taxon>Bacillota</taxon>
        <taxon>Bacilli</taxon>
        <taxon>Bacillales</taxon>
        <taxon>Bacillaceae</taxon>
        <taxon>Lentibacillus</taxon>
    </lineage>
</organism>
<protein>
    <submittedName>
        <fullName evidence="1">AAA domain-containing protein</fullName>
    </submittedName>
</protein>
<dbReference type="EMBL" id="FOMR01000001">
    <property type="protein sequence ID" value="SFD43906.1"/>
    <property type="molecule type" value="Genomic_DNA"/>
</dbReference>
<dbReference type="STRING" id="640948.SAMN05216238_101342"/>
<sequence length="188" mass="21736">MKFVLIYGPQAVGKMTVGQELSKITGLKLFHNHITIEMLEPLFGFTPEMWQLSDLFRSEIFKAYAASDQEGLIFSFVWAFNEEADWNAVEIMTGIFREVGADIFFVELEAEVEERLIRNKSANRLVHKPTKRNTSHSERELLRTMDTIRLNSYEGEIQEANYLRINNTHLHAAEVAQKIVEAFELPQL</sequence>
<keyword evidence="2" id="KW-1185">Reference proteome</keyword>
<evidence type="ECO:0000313" key="1">
    <source>
        <dbReference type="EMBL" id="SFD43906.1"/>
    </source>
</evidence>
<reference evidence="2" key="1">
    <citation type="submission" date="2016-10" db="EMBL/GenBank/DDBJ databases">
        <authorList>
            <person name="Varghese N."/>
            <person name="Submissions S."/>
        </authorList>
    </citation>
    <scope>NUCLEOTIDE SEQUENCE [LARGE SCALE GENOMIC DNA]</scope>
    <source>
        <strain evidence="2">DSM 22530</strain>
    </source>
</reference>
<dbReference type="RefSeq" id="WP_090080381.1">
    <property type="nucleotide sequence ID" value="NZ_FOMR01000001.1"/>
</dbReference>
<dbReference type="AlphaFoldDB" id="A0A1I1SBR4"/>
<gene>
    <name evidence="1" type="ORF">SAMN05216238_101342</name>
</gene>
<accession>A0A1I1SBR4</accession>
<dbReference type="InterPro" id="IPR027417">
    <property type="entry name" value="P-loop_NTPase"/>
</dbReference>